<evidence type="ECO:0000259" key="2">
    <source>
        <dbReference type="SMART" id="SM00849"/>
    </source>
</evidence>
<dbReference type="Pfam" id="PF00753">
    <property type="entry name" value="Lactamase_B"/>
    <property type="match status" value="1"/>
</dbReference>
<dbReference type="InterPro" id="IPR029228">
    <property type="entry name" value="Alkyl_sulf_dimr"/>
</dbReference>
<evidence type="ECO:0000313" key="4">
    <source>
        <dbReference type="Proteomes" id="UP000240424"/>
    </source>
</evidence>
<proteinExistence type="predicted"/>
<gene>
    <name evidence="3" type="ORF">MNAB215_2033</name>
</gene>
<accession>A0A2U3P7X4</accession>
<evidence type="ECO:0000256" key="1">
    <source>
        <dbReference type="SAM" id="MobiDB-lite"/>
    </source>
</evidence>
<sequence>MEETSAMSQQFEPVYRSRPGADGLRPAAAERAEQIAPGLWCSPGLSNAYLLTTGDGRVIVNTGMGFEGPVHRANFDAVDTSPVRYVIFTQGHVDHVGGLDSVRDPDTTVVAQANWRTWRDDNERLLPFRASRSAFAFRDTLTTGIQAIHRRLGTTRLPGQSVPTVDLDFEETLTLEIGGRQLELIAVPGGETTDSLVVWLPEERICLCGNTFGPIFGHIPNLVTMRGDRYRDALAAIASIERVRDLKPELLVTGHFAPINGTDLINAELTRLRDAIQYIHDETVAGMNAGKDVATLMREITLPAEYEVGQGYGKVSWDVRAVWENYSGWFHQRSTTELYPVGFDAVTADVVELAGADALVDRARAHLAADRPLHAIHLAEAVAMAQAEHPGAREVLRAAHEILLGNTTNFWEKAWLSKQIAKNS</sequence>
<keyword evidence="3" id="KW-0378">Hydrolase</keyword>
<feature type="compositionally biased region" description="Polar residues" evidence="1">
    <location>
        <begin position="1"/>
        <end position="11"/>
    </location>
</feature>
<dbReference type="InterPro" id="IPR001279">
    <property type="entry name" value="Metallo-B-lactamas"/>
</dbReference>
<dbReference type="GO" id="GO:0046983">
    <property type="term" value="F:protein dimerization activity"/>
    <property type="evidence" value="ECO:0007669"/>
    <property type="project" value="InterPro"/>
</dbReference>
<protein>
    <submittedName>
        <fullName evidence="3">Alkyl sulfatase BDS1 and related hydrolases, metallo-beta-lactamase superfamily</fullName>
    </submittedName>
</protein>
<evidence type="ECO:0000313" key="3">
    <source>
        <dbReference type="EMBL" id="SPM39840.1"/>
    </source>
</evidence>
<dbReference type="Gene3D" id="3.60.15.30">
    <property type="entry name" value="Metallo-beta-lactamase domain"/>
    <property type="match status" value="1"/>
</dbReference>
<dbReference type="GO" id="GO:0016787">
    <property type="term" value="F:hydrolase activity"/>
    <property type="evidence" value="ECO:0007669"/>
    <property type="project" value="UniProtKB-KW"/>
</dbReference>
<dbReference type="PANTHER" id="PTHR43223:SF2">
    <property type="entry name" value="METALLO-BETA-LACTAMASE DOMAIN-CONTAINING PROTEIN"/>
    <property type="match status" value="1"/>
</dbReference>
<dbReference type="InterPro" id="IPR036866">
    <property type="entry name" value="RibonucZ/Hydroxyglut_hydro"/>
</dbReference>
<dbReference type="Gene3D" id="1.25.40.880">
    <property type="entry name" value="Alkyl sulfatase, dimerisation domain"/>
    <property type="match status" value="1"/>
</dbReference>
<dbReference type="SUPFAM" id="SSF56281">
    <property type="entry name" value="Metallo-hydrolase/oxidoreductase"/>
    <property type="match status" value="1"/>
</dbReference>
<feature type="region of interest" description="Disordered" evidence="1">
    <location>
        <begin position="1"/>
        <end position="28"/>
    </location>
</feature>
<reference evidence="3 4" key="1">
    <citation type="submission" date="2017-01" db="EMBL/GenBank/DDBJ databases">
        <authorList>
            <consortium name="Urmite Genomes"/>
        </authorList>
    </citation>
    <scope>NUCLEOTIDE SEQUENCE [LARGE SCALE GENOMIC DNA]</scope>
    <source>
        <strain evidence="3 4">AB215</strain>
    </source>
</reference>
<feature type="domain" description="Metallo-beta-lactamase" evidence="2">
    <location>
        <begin position="45"/>
        <end position="255"/>
    </location>
</feature>
<organism evidence="3 4">
    <name type="scientific">Mycobacterium numidiamassiliense</name>
    <dbReference type="NCBI Taxonomy" id="1841861"/>
    <lineage>
        <taxon>Bacteria</taxon>
        <taxon>Bacillati</taxon>
        <taxon>Actinomycetota</taxon>
        <taxon>Actinomycetes</taxon>
        <taxon>Mycobacteriales</taxon>
        <taxon>Mycobacteriaceae</taxon>
        <taxon>Mycobacterium</taxon>
    </lineage>
</organism>
<keyword evidence="4" id="KW-1185">Reference proteome</keyword>
<dbReference type="Proteomes" id="UP000240424">
    <property type="component" value="Unassembled WGS sequence"/>
</dbReference>
<dbReference type="OrthoDB" id="5240502at2"/>
<dbReference type="Pfam" id="PF14863">
    <property type="entry name" value="Alkyl_sulf_dimr"/>
    <property type="match status" value="1"/>
</dbReference>
<dbReference type="EMBL" id="FUEZ01000004">
    <property type="protein sequence ID" value="SPM39840.1"/>
    <property type="molecule type" value="Genomic_DNA"/>
</dbReference>
<dbReference type="AlphaFoldDB" id="A0A2U3P7X4"/>
<dbReference type="STRING" id="1841861.GCA_900157365_00350"/>
<dbReference type="PANTHER" id="PTHR43223">
    <property type="entry name" value="ALKYL/ARYL-SULFATASE"/>
    <property type="match status" value="1"/>
</dbReference>
<dbReference type="InterPro" id="IPR038536">
    <property type="entry name" value="Alkyl/aryl-sulf_dimr_sf"/>
</dbReference>
<dbReference type="SMART" id="SM00849">
    <property type="entry name" value="Lactamase_B"/>
    <property type="match status" value="1"/>
</dbReference>
<name>A0A2U3P7X4_9MYCO</name>
<dbReference type="InterPro" id="IPR052195">
    <property type="entry name" value="Bact_Alkyl/Aryl-Sulfatase"/>
</dbReference>